<reference evidence="1 2" key="1">
    <citation type="journal article" date="2019" name="Genome Biol. Evol.">
        <title>Whole-Genome Sequencing of the Giant Devil Catfish, Bagarius yarrelli.</title>
        <authorList>
            <person name="Jiang W."/>
            <person name="Lv Y."/>
            <person name="Cheng L."/>
            <person name="Yang K."/>
            <person name="Chao B."/>
            <person name="Wang X."/>
            <person name="Li Y."/>
            <person name="Pan X."/>
            <person name="You X."/>
            <person name="Zhang Y."/>
            <person name="Yang J."/>
            <person name="Li J."/>
            <person name="Zhang X."/>
            <person name="Liu S."/>
            <person name="Sun C."/>
            <person name="Yang J."/>
            <person name="Shi Q."/>
        </authorList>
    </citation>
    <scope>NUCLEOTIDE SEQUENCE [LARGE SCALE GENOMIC DNA]</scope>
    <source>
        <strain evidence="1">JWS20170419001</strain>
        <tissue evidence="1">Muscle</tissue>
    </source>
</reference>
<sequence length="96" mass="10920">MTGQDRRRDMNPDLTMSSVLDRTRAEVRSSVIHACQIEDIFFIHHSSVISPSVKESTISEPPMLWLTPVSDGATLIEPDLSRFVVNREANQEHEEE</sequence>
<proteinExistence type="predicted"/>
<gene>
    <name evidence="1" type="ORF">Baya_11768</name>
</gene>
<dbReference type="Proteomes" id="UP000319801">
    <property type="component" value="Unassembled WGS sequence"/>
</dbReference>
<keyword evidence="2" id="KW-1185">Reference proteome</keyword>
<comment type="caution">
    <text evidence="1">The sequence shown here is derived from an EMBL/GenBank/DDBJ whole genome shotgun (WGS) entry which is preliminary data.</text>
</comment>
<organism evidence="1 2">
    <name type="scientific">Bagarius yarrelli</name>
    <name type="common">Goonch</name>
    <name type="synonym">Bagrus yarrelli</name>
    <dbReference type="NCBI Taxonomy" id="175774"/>
    <lineage>
        <taxon>Eukaryota</taxon>
        <taxon>Metazoa</taxon>
        <taxon>Chordata</taxon>
        <taxon>Craniata</taxon>
        <taxon>Vertebrata</taxon>
        <taxon>Euteleostomi</taxon>
        <taxon>Actinopterygii</taxon>
        <taxon>Neopterygii</taxon>
        <taxon>Teleostei</taxon>
        <taxon>Ostariophysi</taxon>
        <taxon>Siluriformes</taxon>
        <taxon>Sisoridae</taxon>
        <taxon>Sisorinae</taxon>
        <taxon>Bagarius</taxon>
    </lineage>
</organism>
<dbReference type="AlphaFoldDB" id="A0A556V1V0"/>
<name>A0A556V1V0_BAGYA</name>
<dbReference type="EMBL" id="VCAZ01000094">
    <property type="protein sequence ID" value="TSR51441.1"/>
    <property type="molecule type" value="Genomic_DNA"/>
</dbReference>
<evidence type="ECO:0000313" key="2">
    <source>
        <dbReference type="Proteomes" id="UP000319801"/>
    </source>
</evidence>
<protein>
    <submittedName>
        <fullName evidence="1">Uncharacterized protein</fullName>
    </submittedName>
</protein>
<accession>A0A556V1V0</accession>
<evidence type="ECO:0000313" key="1">
    <source>
        <dbReference type="EMBL" id="TSR51441.1"/>
    </source>
</evidence>